<dbReference type="EMBL" id="JAQQWM010000008">
    <property type="protein sequence ID" value="KAK8053459.1"/>
    <property type="molecule type" value="Genomic_DNA"/>
</dbReference>
<evidence type="ECO:0000256" key="1">
    <source>
        <dbReference type="SAM" id="MobiDB-lite"/>
    </source>
</evidence>
<feature type="compositionally biased region" description="Basic and acidic residues" evidence="1">
    <location>
        <begin position="43"/>
        <end position="56"/>
    </location>
</feature>
<protein>
    <submittedName>
        <fullName evidence="2">Uncharacterized protein</fullName>
    </submittedName>
</protein>
<reference evidence="2 3" key="1">
    <citation type="submission" date="2023-01" db="EMBL/GenBank/DDBJ databases">
        <title>Analysis of 21 Apiospora genomes using comparative genomics revels a genus with tremendous synthesis potential of carbohydrate active enzymes and secondary metabolites.</title>
        <authorList>
            <person name="Sorensen T."/>
        </authorList>
    </citation>
    <scope>NUCLEOTIDE SEQUENCE [LARGE SCALE GENOMIC DNA]</scope>
    <source>
        <strain evidence="2 3">CBS 83171</strain>
    </source>
</reference>
<evidence type="ECO:0000313" key="3">
    <source>
        <dbReference type="Proteomes" id="UP001446871"/>
    </source>
</evidence>
<organism evidence="2 3">
    <name type="scientific">Apiospora saccharicola</name>
    <dbReference type="NCBI Taxonomy" id="335842"/>
    <lineage>
        <taxon>Eukaryota</taxon>
        <taxon>Fungi</taxon>
        <taxon>Dikarya</taxon>
        <taxon>Ascomycota</taxon>
        <taxon>Pezizomycotina</taxon>
        <taxon>Sordariomycetes</taxon>
        <taxon>Xylariomycetidae</taxon>
        <taxon>Amphisphaeriales</taxon>
        <taxon>Apiosporaceae</taxon>
        <taxon>Apiospora</taxon>
    </lineage>
</organism>
<accession>A0ABR1U3I0</accession>
<gene>
    <name evidence="2" type="ORF">PG996_012760</name>
</gene>
<sequence>MPVEALQAGTELSLACSSPQLATILKGLSVSSQDDVPGTLVSESRDTDLAGEENRYSTRQRQR</sequence>
<evidence type="ECO:0000313" key="2">
    <source>
        <dbReference type="EMBL" id="KAK8053459.1"/>
    </source>
</evidence>
<feature type="region of interest" description="Disordered" evidence="1">
    <location>
        <begin position="32"/>
        <end position="63"/>
    </location>
</feature>
<keyword evidence="3" id="KW-1185">Reference proteome</keyword>
<name>A0ABR1U3I0_9PEZI</name>
<dbReference type="Proteomes" id="UP001446871">
    <property type="component" value="Unassembled WGS sequence"/>
</dbReference>
<comment type="caution">
    <text evidence="2">The sequence shown here is derived from an EMBL/GenBank/DDBJ whole genome shotgun (WGS) entry which is preliminary data.</text>
</comment>
<proteinExistence type="predicted"/>